<dbReference type="OrthoDB" id="9924643at2"/>
<proteinExistence type="predicted"/>
<dbReference type="RefSeq" id="WP_141728176.1">
    <property type="nucleotide sequence ID" value="NZ_LAJE02000037.1"/>
</dbReference>
<gene>
    <name evidence="1" type="ORF">VW23_008415</name>
</gene>
<accession>A0A1E5XWW3</accession>
<comment type="caution">
    <text evidence="1">The sequence shown here is derived from an EMBL/GenBank/DDBJ whole genome shotgun (WGS) entry which is preliminary data.</text>
</comment>
<organism evidence="1 2">
    <name type="scientific">Devosia insulae DS-56</name>
    <dbReference type="NCBI Taxonomy" id="1116389"/>
    <lineage>
        <taxon>Bacteria</taxon>
        <taxon>Pseudomonadati</taxon>
        <taxon>Pseudomonadota</taxon>
        <taxon>Alphaproteobacteria</taxon>
        <taxon>Hyphomicrobiales</taxon>
        <taxon>Devosiaceae</taxon>
        <taxon>Devosia</taxon>
    </lineage>
</organism>
<sequence length="59" mass="6212">MHQIAQFSPEFRRELGLDDVTIDDLIALEGGGDFSEARQAVFAAHGPATPGSCAPGNAR</sequence>
<dbReference type="Proteomes" id="UP000095463">
    <property type="component" value="Unassembled WGS sequence"/>
</dbReference>
<protein>
    <submittedName>
        <fullName evidence="1">Uncharacterized protein</fullName>
    </submittedName>
</protein>
<evidence type="ECO:0000313" key="1">
    <source>
        <dbReference type="EMBL" id="OEO33069.1"/>
    </source>
</evidence>
<dbReference type="EMBL" id="LAJE02000037">
    <property type="protein sequence ID" value="OEO33069.1"/>
    <property type="molecule type" value="Genomic_DNA"/>
</dbReference>
<evidence type="ECO:0000313" key="2">
    <source>
        <dbReference type="Proteomes" id="UP000095463"/>
    </source>
</evidence>
<reference evidence="1 2" key="1">
    <citation type="journal article" date="2015" name="Genome Announc.">
        <title>Genome Assemblies of Three Soil-Associated Devosia species: D. insulae, D. limi, and D. soli.</title>
        <authorList>
            <person name="Hassan Y.I."/>
            <person name="Lepp D."/>
            <person name="Zhou T."/>
        </authorList>
    </citation>
    <scope>NUCLEOTIDE SEQUENCE [LARGE SCALE GENOMIC DNA]</scope>
    <source>
        <strain evidence="1 2">DS-56</strain>
    </source>
</reference>
<name>A0A1E5XWW3_9HYPH</name>
<keyword evidence="2" id="KW-1185">Reference proteome</keyword>
<dbReference type="AlphaFoldDB" id="A0A1E5XWW3"/>